<keyword evidence="1" id="KW-0433">Leucine-rich repeat</keyword>
<dbReference type="PROSITE" id="PS50837">
    <property type="entry name" value="NACHT"/>
    <property type="match status" value="1"/>
</dbReference>
<evidence type="ECO:0000313" key="6">
    <source>
        <dbReference type="EMBL" id="PWQ95145.1"/>
    </source>
</evidence>
<proteinExistence type="predicted"/>
<dbReference type="PRINTS" id="PR00364">
    <property type="entry name" value="DISEASERSIST"/>
</dbReference>
<accession>A0A317C8Z3</accession>
<dbReference type="InterPro" id="IPR054547">
    <property type="entry name" value="NNH1"/>
</dbReference>
<evidence type="ECO:0000256" key="4">
    <source>
        <dbReference type="ARBA" id="ARBA00022840"/>
    </source>
</evidence>
<keyword evidence="4" id="KW-0067">ATP-binding</keyword>
<evidence type="ECO:0000256" key="1">
    <source>
        <dbReference type="ARBA" id="ARBA00022614"/>
    </source>
</evidence>
<dbReference type="Proteomes" id="UP000245506">
    <property type="component" value="Unassembled WGS sequence"/>
</dbReference>
<dbReference type="RefSeq" id="WP_109823757.1">
    <property type="nucleotide sequence ID" value="NZ_QGKL01000035.1"/>
</dbReference>
<dbReference type="Pfam" id="PF05729">
    <property type="entry name" value="NACHT"/>
    <property type="match status" value="1"/>
</dbReference>
<reference evidence="6 7" key="1">
    <citation type="submission" date="2018-05" db="EMBL/GenBank/DDBJ databases">
        <title>Leucothrix arctica sp. nov., isolated from Arctic seawater.</title>
        <authorList>
            <person name="Choi A."/>
            <person name="Baek K."/>
        </authorList>
    </citation>
    <scope>NUCLEOTIDE SEQUENCE [LARGE SCALE GENOMIC DNA]</scope>
    <source>
        <strain evidence="6 7">IMCC9719</strain>
    </source>
</reference>
<comment type="caution">
    <text evidence="6">The sequence shown here is derived from an EMBL/GenBank/DDBJ whole genome shotgun (WGS) entry which is preliminary data.</text>
</comment>
<dbReference type="PANTHER" id="PTHR46844:SF1">
    <property type="entry name" value="SLR5058 PROTEIN"/>
    <property type="match status" value="1"/>
</dbReference>
<dbReference type="InterPro" id="IPR025875">
    <property type="entry name" value="Leu-rich_rpt_4"/>
</dbReference>
<evidence type="ECO:0000256" key="2">
    <source>
        <dbReference type="ARBA" id="ARBA00022737"/>
    </source>
</evidence>
<dbReference type="AlphaFoldDB" id="A0A317C8Z3"/>
<gene>
    <name evidence="6" type="ORF">DKT75_12405</name>
</gene>
<organism evidence="6 7">
    <name type="scientific">Leucothrix arctica</name>
    <dbReference type="NCBI Taxonomy" id="1481894"/>
    <lineage>
        <taxon>Bacteria</taxon>
        <taxon>Pseudomonadati</taxon>
        <taxon>Pseudomonadota</taxon>
        <taxon>Gammaproteobacteria</taxon>
        <taxon>Thiotrichales</taxon>
        <taxon>Thiotrichaceae</taxon>
        <taxon>Leucothrix</taxon>
    </lineage>
</organism>
<dbReference type="PANTHER" id="PTHR46844">
    <property type="entry name" value="SLR5058 PROTEIN"/>
    <property type="match status" value="1"/>
</dbReference>
<evidence type="ECO:0000256" key="3">
    <source>
        <dbReference type="ARBA" id="ARBA00022741"/>
    </source>
</evidence>
<keyword evidence="2" id="KW-0677">Repeat</keyword>
<sequence>MILIEALIAGIGATVAKSTLKLWLEDDSAIVDAAGNTIADLLSKKVPDVLSRRKTERTFDEIRDLSADSIEKMLHKETEGVDESRLRIISNAAAETLSNTPIDIELLVGRNLDKDRLVNYLLERTGAQGGNPALAGKDTDNKIFPEAEQVIYRRVLSHASQLIVDMSSSFPKFDAAVSSELLKRTESMAEQVIEGMNRIVNDQSDAFEADYRSACVRRWDHLELFGVDLNETNRRYNLSVAYVTLMIERLSVDSEVEENQVDIRDSMQADEALSQFERLFVRGPAGSGKTTLLQWFAVFAAARRLEGNLAELNGCVPFLIKLRNFSDSELPAPEDFPKEASTAIAGNMPDRWVHEKLQSGNALILVDGLDEVAEVRRGDVRRWLNDLTESFPKSRFLITSRPHAAEEGWLNTDKFIDAELQDMGLDDTHEFIEHWHAAVAETTNNDNEKLALQKLSDSLKSKLLKNAAICRLATSPLLCALLCALHRQRIQNLPSDRIELYDLCIEMFMRRDEERSIDATDYVKLGTRQKESLLQNFAWWMIRNEKTTATPTETINCFQRHSKRLNRAPEDCDGKAVTKLFMQRIGIIRQLAHQKIDFPHRTFQEYLAAKAAIEEDDLGTLVKNAHNDQWREVVILAAGLLSPKRASALILELLARGDSAEEYHSLYLVSVAALDLLVAGEENSEIEVKVAERLSRIVPPKNIAAATQLAIAGDLVVPHLEYRKMMVKEAAASIRTLALIGSESAHNTLKAYAVDSRHGVRQSIVQSIKFARNPTGYMTNVFGHLTKLTSLDISGFKIRDITPLSTLTNLISLNLSNTPVSNISSLETLTKLTSLNLSGTKVIDIRSIANLPNLTTLDLRETQVTDFRSIVDIKNLRILV</sequence>
<dbReference type="Pfam" id="PF12799">
    <property type="entry name" value="LRR_4"/>
    <property type="match status" value="1"/>
</dbReference>
<feature type="domain" description="NACHT" evidence="5">
    <location>
        <begin position="277"/>
        <end position="502"/>
    </location>
</feature>
<dbReference type="EMBL" id="QGKL01000035">
    <property type="protein sequence ID" value="PWQ95145.1"/>
    <property type="molecule type" value="Genomic_DNA"/>
</dbReference>
<evidence type="ECO:0000313" key="7">
    <source>
        <dbReference type="Proteomes" id="UP000245506"/>
    </source>
</evidence>
<evidence type="ECO:0000259" key="5">
    <source>
        <dbReference type="PROSITE" id="PS50837"/>
    </source>
</evidence>
<dbReference type="SUPFAM" id="SSF52540">
    <property type="entry name" value="P-loop containing nucleoside triphosphate hydrolases"/>
    <property type="match status" value="1"/>
</dbReference>
<keyword evidence="7" id="KW-1185">Reference proteome</keyword>
<dbReference type="InterPro" id="IPR032675">
    <property type="entry name" value="LRR_dom_sf"/>
</dbReference>
<keyword evidence="3" id="KW-0547">Nucleotide-binding</keyword>
<dbReference type="SUPFAM" id="SSF52058">
    <property type="entry name" value="L domain-like"/>
    <property type="match status" value="1"/>
</dbReference>
<dbReference type="GO" id="GO:0005524">
    <property type="term" value="F:ATP binding"/>
    <property type="evidence" value="ECO:0007669"/>
    <property type="project" value="UniProtKB-KW"/>
</dbReference>
<dbReference type="Gene3D" id="3.40.50.300">
    <property type="entry name" value="P-loop containing nucleotide triphosphate hydrolases"/>
    <property type="match status" value="1"/>
</dbReference>
<dbReference type="InterPro" id="IPR007111">
    <property type="entry name" value="NACHT_NTPase"/>
</dbReference>
<dbReference type="PROSITE" id="PS51450">
    <property type="entry name" value="LRR"/>
    <property type="match status" value="2"/>
</dbReference>
<name>A0A317C8Z3_9GAMM</name>
<dbReference type="Gene3D" id="3.80.10.10">
    <property type="entry name" value="Ribonuclease Inhibitor"/>
    <property type="match status" value="1"/>
</dbReference>
<dbReference type="Pfam" id="PF22733">
    <property type="entry name" value="NNH1"/>
    <property type="match status" value="1"/>
</dbReference>
<protein>
    <recommendedName>
        <fullName evidence="5">NACHT domain-containing protein</fullName>
    </recommendedName>
</protein>
<dbReference type="InterPro" id="IPR027417">
    <property type="entry name" value="P-loop_NTPase"/>
</dbReference>
<dbReference type="OrthoDB" id="135105at2"/>
<dbReference type="InterPro" id="IPR001611">
    <property type="entry name" value="Leu-rich_rpt"/>
</dbReference>